<evidence type="ECO:0000259" key="8">
    <source>
        <dbReference type="PROSITE" id="PS50928"/>
    </source>
</evidence>
<dbReference type="AlphaFoldDB" id="A0A1H1AVX6"/>
<gene>
    <name evidence="9" type="ORF">SAMN04489742_1095</name>
</gene>
<name>A0A1H1AVX6_9MICC</name>
<keyword evidence="6 7" id="KW-0472">Membrane</keyword>
<reference evidence="9 10" key="1">
    <citation type="submission" date="2016-10" db="EMBL/GenBank/DDBJ databases">
        <authorList>
            <person name="de Groot N.N."/>
        </authorList>
    </citation>
    <scope>NUCLEOTIDE SEQUENCE [LARGE SCALE GENOMIC DNA]</scope>
    <source>
        <strain evidence="9 10">DSM 20117</strain>
    </source>
</reference>
<evidence type="ECO:0000256" key="2">
    <source>
        <dbReference type="ARBA" id="ARBA00022448"/>
    </source>
</evidence>
<keyword evidence="3" id="KW-1003">Cell membrane</keyword>
<dbReference type="PANTHER" id="PTHR30043">
    <property type="entry name" value="PHOSPHONATES TRANSPORT SYSTEM PERMEASE PROTEIN"/>
    <property type="match status" value="1"/>
</dbReference>
<feature type="transmembrane region" description="Helical" evidence="7">
    <location>
        <begin position="141"/>
        <end position="167"/>
    </location>
</feature>
<evidence type="ECO:0000256" key="5">
    <source>
        <dbReference type="ARBA" id="ARBA00022989"/>
    </source>
</evidence>
<sequence length="285" mass="30475">MSINTKNRANDDADSRTVAKLAVPADPARGLRRSGLAAAVVVLVVLHVLAFQSTGFRPALLVQGWEGMARFIGDAFPPDLNWQDVLKPSLEATLVTLWIGLLGTTISIPTALLLAVLAANATSPNRAIYQAARSVLSFFRAVPDIVFALIFVTAVGLGPFAGVLALICHNTGVMGKLWAESMEEIDQGPQEALRTAGASRLQQVANATIPMATPQFIGLLLYRFDVNVRSSLVLGLVGAGGIGLLINQSIKSFQFDEMLTHIIVVLILIIVVDQVSAFIRRRLAV</sequence>
<keyword evidence="10" id="KW-1185">Reference proteome</keyword>
<evidence type="ECO:0000256" key="3">
    <source>
        <dbReference type="ARBA" id="ARBA00022475"/>
    </source>
</evidence>
<dbReference type="SUPFAM" id="SSF161098">
    <property type="entry name" value="MetI-like"/>
    <property type="match status" value="1"/>
</dbReference>
<dbReference type="CDD" id="cd06261">
    <property type="entry name" value="TM_PBP2"/>
    <property type="match status" value="1"/>
</dbReference>
<feature type="transmembrane region" description="Helical" evidence="7">
    <location>
        <begin position="36"/>
        <end position="56"/>
    </location>
</feature>
<comment type="similarity">
    <text evidence="7">Belongs to the binding-protein-dependent transport system permease family.</text>
</comment>
<dbReference type="Pfam" id="PF00528">
    <property type="entry name" value="BPD_transp_1"/>
    <property type="match status" value="1"/>
</dbReference>
<dbReference type="OrthoDB" id="9808005at2"/>
<evidence type="ECO:0000313" key="9">
    <source>
        <dbReference type="EMBL" id="SDQ43306.1"/>
    </source>
</evidence>
<dbReference type="InterPro" id="IPR035906">
    <property type="entry name" value="MetI-like_sf"/>
</dbReference>
<dbReference type="STRING" id="37928.SAMN04489742_1095"/>
<evidence type="ECO:0000256" key="7">
    <source>
        <dbReference type="RuleBase" id="RU363032"/>
    </source>
</evidence>
<protein>
    <submittedName>
        <fullName evidence="9">Phosphonate transport system permease protein</fullName>
    </submittedName>
</protein>
<feature type="transmembrane region" description="Helical" evidence="7">
    <location>
        <begin position="228"/>
        <end position="246"/>
    </location>
</feature>
<evidence type="ECO:0000256" key="1">
    <source>
        <dbReference type="ARBA" id="ARBA00004651"/>
    </source>
</evidence>
<dbReference type="RefSeq" id="WP_074699563.1">
    <property type="nucleotide sequence ID" value="NZ_CP018863.1"/>
</dbReference>
<dbReference type="EMBL" id="FNKH01000002">
    <property type="protein sequence ID" value="SDQ43306.1"/>
    <property type="molecule type" value="Genomic_DNA"/>
</dbReference>
<dbReference type="Proteomes" id="UP000181917">
    <property type="component" value="Unassembled WGS sequence"/>
</dbReference>
<feature type="transmembrane region" description="Helical" evidence="7">
    <location>
        <begin position="258"/>
        <end position="279"/>
    </location>
</feature>
<keyword evidence="2 7" id="KW-0813">Transport</keyword>
<dbReference type="InterPro" id="IPR000515">
    <property type="entry name" value="MetI-like"/>
</dbReference>
<organism evidence="9 10">
    <name type="scientific">Crystallibacter crystallopoietes</name>
    <dbReference type="NCBI Taxonomy" id="37928"/>
    <lineage>
        <taxon>Bacteria</taxon>
        <taxon>Bacillati</taxon>
        <taxon>Actinomycetota</taxon>
        <taxon>Actinomycetes</taxon>
        <taxon>Micrococcales</taxon>
        <taxon>Micrococcaceae</taxon>
        <taxon>Crystallibacter</taxon>
    </lineage>
</organism>
<dbReference type="InterPro" id="IPR005769">
    <property type="entry name" value="PhnE/PtxC"/>
</dbReference>
<feature type="transmembrane region" description="Helical" evidence="7">
    <location>
        <begin position="95"/>
        <end position="120"/>
    </location>
</feature>
<dbReference type="KEGG" id="acry:AC20117_11860"/>
<dbReference type="GO" id="GO:0005886">
    <property type="term" value="C:plasma membrane"/>
    <property type="evidence" value="ECO:0007669"/>
    <property type="project" value="UniProtKB-SubCell"/>
</dbReference>
<evidence type="ECO:0000256" key="4">
    <source>
        <dbReference type="ARBA" id="ARBA00022692"/>
    </source>
</evidence>
<comment type="subcellular location">
    <subcellularLocation>
        <location evidence="1 7">Cell membrane</location>
        <topology evidence="1 7">Multi-pass membrane protein</topology>
    </subcellularLocation>
</comment>
<dbReference type="PANTHER" id="PTHR30043:SF1">
    <property type="entry name" value="ABC TRANSPORT SYSTEM PERMEASE PROTEIN P69"/>
    <property type="match status" value="1"/>
</dbReference>
<feature type="domain" description="ABC transmembrane type-1" evidence="8">
    <location>
        <begin position="93"/>
        <end position="276"/>
    </location>
</feature>
<dbReference type="GO" id="GO:0015416">
    <property type="term" value="F:ABC-type phosphonate transporter activity"/>
    <property type="evidence" value="ECO:0007669"/>
    <property type="project" value="InterPro"/>
</dbReference>
<keyword evidence="4 7" id="KW-0812">Transmembrane</keyword>
<dbReference type="Gene3D" id="1.10.3720.10">
    <property type="entry name" value="MetI-like"/>
    <property type="match status" value="1"/>
</dbReference>
<dbReference type="PROSITE" id="PS50928">
    <property type="entry name" value="ABC_TM1"/>
    <property type="match status" value="1"/>
</dbReference>
<evidence type="ECO:0000313" key="10">
    <source>
        <dbReference type="Proteomes" id="UP000181917"/>
    </source>
</evidence>
<accession>A0A1H1AVX6</accession>
<dbReference type="NCBIfam" id="TIGR01097">
    <property type="entry name" value="PhnE"/>
    <property type="match status" value="1"/>
</dbReference>
<proteinExistence type="inferred from homology"/>
<keyword evidence="5 7" id="KW-1133">Transmembrane helix</keyword>
<evidence type="ECO:0000256" key="6">
    <source>
        <dbReference type="ARBA" id="ARBA00023136"/>
    </source>
</evidence>